<reference evidence="2 3" key="1">
    <citation type="journal article" date="2011" name="J. Bacteriol.">
        <title>Draft Genome Sequence of Turicibacter sanguinis PC909, Isolated from Human Feces.</title>
        <authorList>
            <person name="Cuiv P.O."/>
            <person name="Klaassens E.S."/>
            <person name="Durkin A.S."/>
            <person name="Harkins D.M."/>
            <person name="Foster L."/>
            <person name="McCorrison J."/>
            <person name="Torralba M."/>
            <person name="Nelson K.E."/>
            <person name="Morrison M."/>
        </authorList>
    </citation>
    <scope>NUCLEOTIDE SEQUENCE [LARGE SCALE GENOMIC DNA]</scope>
    <source>
        <strain evidence="2 3">PC909</strain>
    </source>
</reference>
<feature type="domain" description="DpnD/PcfM-like C-terminal" evidence="1">
    <location>
        <begin position="6"/>
        <end position="48"/>
    </location>
</feature>
<proteinExistence type="predicted"/>
<dbReference type="EMBL" id="ADMN01000034">
    <property type="protein sequence ID" value="EFF64571.1"/>
    <property type="molecule type" value="Genomic_DNA"/>
</dbReference>
<dbReference type="Pfam" id="PF14207">
    <property type="entry name" value="DpnD-PcfM"/>
    <property type="match status" value="1"/>
</dbReference>
<accession>A0ABP2I6F4</accession>
<dbReference type="InterPro" id="IPR025575">
    <property type="entry name" value="DpnD/PcfM_C"/>
</dbReference>
<dbReference type="Proteomes" id="UP000002938">
    <property type="component" value="Unassembled WGS sequence"/>
</dbReference>
<sequence length="57" mass="6806">MSHKLTICITETLERLIEVEVDDIDCDPIEYIRQQYRDEEIILDSSDLVDTEFRICE</sequence>
<name>A0ABP2I6F4_9FIRM</name>
<comment type="caution">
    <text evidence="2">The sequence shown here is derived from an EMBL/GenBank/DDBJ whole genome shotgun (WGS) entry which is preliminary data.</text>
</comment>
<evidence type="ECO:0000313" key="2">
    <source>
        <dbReference type="EMBL" id="EFF64571.1"/>
    </source>
</evidence>
<gene>
    <name evidence="2" type="ORF">CUW_2205</name>
</gene>
<organism evidence="2 3">
    <name type="scientific">Turicibacter sanguinis PC909</name>
    <dbReference type="NCBI Taxonomy" id="702450"/>
    <lineage>
        <taxon>Bacteria</taxon>
        <taxon>Bacillati</taxon>
        <taxon>Bacillota</taxon>
        <taxon>Erysipelotrichia</taxon>
        <taxon>Erysipelotrichales</taxon>
        <taxon>Turicibacteraceae</taxon>
        <taxon>Turicibacter</taxon>
    </lineage>
</organism>
<protein>
    <submittedName>
        <fullName evidence="2">Conserved domain protein</fullName>
    </submittedName>
</protein>
<evidence type="ECO:0000313" key="3">
    <source>
        <dbReference type="Proteomes" id="UP000002938"/>
    </source>
</evidence>
<evidence type="ECO:0000259" key="1">
    <source>
        <dbReference type="Pfam" id="PF14207"/>
    </source>
</evidence>
<dbReference type="RefSeq" id="WP_006783871.1">
    <property type="nucleotide sequence ID" value="NZ_ADMN01000034.1"/>
</dbReference>
<keyword evidence="3" id="KW-1185">Reference proteome</keyword>